<dbReference type="Pfam" id="PF13579">
    <property type="entry name" value="Glyco_trans_4_4"/>
    <property type="match status" value="1"/>
</dbReference>
<evidence type="ECO:0008006" key="5">
    <source>
        <dbReference type="Google" id="ProtNLM"/>
    </source>
</evidence>
<dbReference type="PANTHER" id="PTHR45947:SF3">
    <property type="entry name" value="SULFOQUINOVOSYL TRANSFERASE SQD2"/>
    <property type="match status" value="1"/>
</dbReference>
<dbReference type="InterPro" id="IPR028098">
    <property type="entry name" value="Glyco_trans_4-like_N"/>
</dbReference>
<proteinExistence type="predicted"/>
<dbReference type="Gene3D" id="3.40.50.2000">
    <property type="entry name" value="Glycogen Phosphorylase B"/>
    <property type="match status" value="2"/>
</dbReference>
<dbReference type="GO" id="GO:0016758">
    <property type="term" value="F:hexosyltransferase activity"/>
    <property type="evidence" value="ECO:0007669"/>
    <property type="project" value="TreeGrafter"/>
</dbReference>
<dbReference type="InterPro" id="IPR001296">
    <property type="entry name" value="Glyco_trans_1"/>
</dbReference>
<evidence type="ECO:0000313" key="3">
    <source>
        <dbReference type="EMBL" id="PZO76352.1"/>
    </source>
</evidence>
<dbReference type="InterPro" id="IPR050194">
    <property type="entry name" value="Glycosyltransferase_grp1"/>
</dbReference>
<gene>
    <name evidence="3" type="ORF">DI640_02005</name>
</gene>
<name>A0A2W4Z781_9SPHN</name>
<evidence type="ECO:0000313" key="4">
    <source>
        <dbReference type="Proteomes" id="UP000249555"/>
    </source>
</evidence>
<protein>
    <recommendedName>
        <fullName evidence="5">Glycosyl transferase</fullName>
    </recommendedName>
</protein>
<organism evidence="3 4">
    <name type="scientific">Sphingomonas taxi</name>
    <dbReference type="NCBI Taxonomy" id="1549858"/>
    <lineage>
        <taxon>Bacteria</taxon>
        <taxon>Pseudomonadati</taxon>
        <taxon>Pseudomonadota</taxon>
        <taxon>Alphaproteobacteria</taxon>
        <taxon>Sphingomonadales</taxon>
        <taxon>Sphingomonadaceae</taxon>
        <taxon>Sphingomonas</taxon>
    </lineage>
</organism>
<dbReference type="PANTHER" id="PTHR45947">
    <property type="entry name" value="SULFOQUINOVOSYL TRANSFERASE SQD2"/>
    <property type="match status" value="1"/>
</dbReference>
<comment type="caution">
    <text evidence="3">The sequence shown here is derived from an EMBL/GenBank/DDBJ whole genome shotgun (WGS) entry which is preliminary data.</text>
</comment>
<sequence length="373" mass="41854">MASPSRTRADDRPPRVLHVCDSIIGGTGSFLAELLTPQAERYGSEALTLLMPEQHRDHIEPRLLESGIRFEYFDRPNRLLGMAKLFFAYRRVRRQIRPEIVHAHSFGAGVITRLGRFGRWPRMIFCPHGWAFSMQVSPRAKRFIIAVERYLARKADRIILISPHECDVARGVGLPDEKLVVINNAISRAPPPVAPARWDDDRIKLLFVGRFDRQKGLDLLLEAIAGLGDRYALRVVGQPVVAPQIGQITPNFVEYVGWRDRNGVVSEMMAADAIIVPSRWEGFGLVAIEAMRVRRAVIASDAGGLNDTLDAGRYGLTFPSNNVDALRHLLETLDPAGLAEWGERGHARFIDKYTSETMVEAVDATYRDLLATR</sequence>
<dbReference type="Pfam" id="PF00534">
    <property type="entry name" value="Glycos_transf_1"/>
    <property type="match status" value="1"/>
</dbReference>
<dbReference type="Proteomes" id="UP000249555">
    <property type="component" value="Unassembled WGS sequence"/>
</dbReference>
<accession>A0A2W4Z781</accession>
<feature type="domain" description="Glycosyltransferase subfamily 4-like N-terminal" evidence="2">
    <location>
        <begin position="25"/>
        <end position="184"/>
    </location>
</feature>
<dbReference type="AlphaFoldDB" id="A0A2W4Z781"/>
<feature type="domain" description="Glycosyl transferase family 1" evidence="1">
    <location>
        <begin position="197"/>
        <end position="332"/>
    </location>
</feature>
<dbReference type="SUPFAM" id="SSF53756">
    <property type="entry name" value="UDP-Glycosyltransferase/glycogen phosphorylase"/>
    <property type="match status" value="1"/>
</dbReference>
<evidence type="ECO:0000259" key="2">
    <source>
        <dbReference type="Pfam" id="PF13579"/>
    </source>
</evidence>
<reference evidence="3 4" key="1">
    <citation type="submission" date="2017-08" db="EMBL/GenBank/DDBJ databases">
        <title>Infants hospitalized years apart are colonized by the same room-sourced microbial strains.</title>
        <authorList>
            <person name="Brooks B."/>
            <person name="Olm M.R."/>
            <person name="Firek B.A."/>
            <person name="Baker R."/>
            <person name="Thomas B.C."/>
            <person name="Morowitz M.J."/>
            <person name="Banfield J.F."/>
        </authorList>
    </citation>
    <scope>NUCLEOTIDE SEQUENCE [LARGE SCALE GENOMIC DNA]</scope>
    <source>
        <strain evidence="3">S2_018_000_R3_119</strain>
    </source>
</reference>
<dbReference type="EMBL" id="QFMX01000002">
    <property type="protein sequence ID" value="PZO76352.1"/>
    <property type="molecule type" value="Genomic_DNA"/>
</dbReference>
<evidence type="ECO:0000259" key="1">
    <source>
        <dbReference type="Pfam" id="PF00534"/>
    </source>
</evidence>